<evidence type="ECO:0000259" key="3">
    <source>
        <dbReference type="Pfam" id="PF14111"/>
    </source>
</evidence>
<feature type="compositionally biased region" description="Basic residues" evidence="1">
    <location>
        <begin position="65"/>
        <end position="78"/>
    </location>
</feature>
<feature type="domain" description="Endonuclease/exonuclease/phosphatase" evidence="2">
    <location>
        <begin position="518"/>
        <end position="715"/>
    </location>
</feature>
<dbReference type="Pfam" id="PF03372">
    <property type="entry name" value="Exo_endo_phos"/>
    <property type="match status" value="1"/>
</dbReference>
<dbReference type="InterPro" id="IPR036691">
    <property type="entry name" value="Endo/exonu/phosph_ase_sf"/>
</dbReference>
<sequence>MASTSVEPQLGGSRGKGPSFPPHKAVDRQASKPGQQSRPVGESSVAGDGSRRGTISRPLRESRSRGRSQVRAPNKRAPSKPASSSRPPPQARSWANVARLATKGYDLSYIPLAAVVGEKAVVNLSGEVLQAADPKWKDFLVGYFIGRKLPFQMIKQTLKNIWGTKLVDMLADDQEFYYFHIPNPEFRRKILEEGPITVARIPLILQQWKPLMELKKAKQTSVPVWIRLKNLPLDLWSAPAISVIASSVGKPFHVDQRTEGTRMISFARVCVEIQANRPRVSTVEVNVDGVTRSIAVNYEWRPLECSKCGVFGHKCDVAPPPVRPLPAPLDTARPLDQPAETPEDSEQGWKQVKSKKNKAQPLEGMSPSPSEGERSLNLKTTAVEKRLPGTYSRRPPRGPLIISEQGDTAPTTSAEAITTSVPVDIAVPRLEVAGGTDISLSEDDLLSPCTSPKASVEEKRPTETPKHPPSTTQDNLLALAPDPPPSTIQIAPPITRRRLGAPLKQAEVRNFALMNRLALIGVVETKIPHNLFNAISGNLISNWCWRANSEYSNRGRIWVGWDPTVVSFEVLSVSDQMILGKLCWLETRVACYVSVIYAEHSFSTRRPLWEDLVARSYSLQDVPWLVLGDFNAIKDPSDRLGGSDLWLPCFDEFRQCLDQAELDDLRYVGFRYTWSTSSGPSRKMRKIDRVLVNPCWSQVFSFSEASFLVPGISDHSPMVVKVENPILRKRPFKFFDF</sequence>
<gene>
    <name evidence="4" type="ORF">ACJRO7_017539</name>
</gene>
<evidence type="ECO:0000256" key="1">
    <source>
        <dbReference type="SAM" id="MobiDB-lite"/>
    </source>
</evidence>
<evidence type="ECO:0000259" key="2">
    <source>
        <dbReference type="Pfam" id="PF03372"/>
    </source>
</evidence>
<feature type="compositionally biased region" description="Basic and acidic residues" evidence="1">
    <location>
        <begin position="371"/>
        <end position="387"/>
    </location>
</feature>
<dbReference type="EMBL" id="JBJKBG010000004">
    <property type="protein sequence ID" value="KAL3742074.1"/>
    <property type="molecule type" value="Genomic_DNA"/>
</dbReference>
<feature type="region of interest" description="Disordered" evidence="1">
    <location>
        <begin position="1"/>
        <end position="92"/>
    </location>
</feature>
<comment type="caution">
    <text evidence="4">The sequence shown here is derived from an EMBL/GenBank/DDBJ whole genome shotgun (WGS) entry which is preliminary data.</text>
</comment>
<keyword evidence="5" id="KW-1185">Reference proteome</keyword>
<name>A0ABD3KSD9_EUCGL</name>
<feature type="compositionally biased region" description="Polar residues" evidence="1">
    <location>
        <begin position="405"/>
        <end position="416"/>
    </location>
</feature>
<evidence type="ECO:0000313" key="5">
    <source>
        <dbReference type="Proteomes" id="UP001634007"/>
    </source>
</evidence>
<dbReference type="PANTHER" id="PTHR31286:SF99">
    <property type="entry name" value="DUF4283 DOMAIN-CONTAINING PROTEIN"/>
    <property type="match status" value="1"/>
</dbReference>
<evidence type="ECO:0000313" key="4">
    <source>
        <dbReference type="EMBL" id="KAL3742074.1"/>
    </source>
</evidence>
<dbReference type="PANTHER" id="PTHR31286">
    <property type="entry name" value="GLYCINE-RICH CELL WALL STRUCTURAL PROTEIN 1.8-LIKE"/>
    <property type="match status" value="1"/>
</dbReference>
<dbReference type="Proteomes" id="UP001634007">
    <property type="component" value="Unassembled WGS sequence"/>
</dbReference>
<dbReference type="InterPro" id="IPR025558">
    <property type="entry name" value="DUF4283"/>
</dbReference>
<feature type="domain" description="DUF4283" evidence="3">
    <location>
        <begin position="135"/>
        <end position="211"/>
    </location>
</feature>
<proteinExistence type="predicted"/>
<feature type="region of interest" description="Disordered" evidence="1">
    <location>
        <begin position="325"/>
        <end position="416"/>
    </location>
</feature>
<organism evidence="4 5">
    <name type="scientific">Eucalyptus globulus</name>
    <name type="common">Tasmanian blue gum</name>
    <dbReference type="NCBI Taxonomy" id="34317"/>
    <lineage>
        <taxon>Eukaryota</taxon>
        <taxon>Viridiplantae</taxon>
        <taxon>Streptophyta</taxon>
        <taxon>Embryophyta</taxon>
        <taxon>Tracheophyta</taxon>
        <taxon>Spermatophyta</taxon>
        <taxon>Magnoliopsida</taxon>
        <taxon>eudicotyledons</taxon>
        <taxon>Gunneridae</taxon>
        <taxon>Pentapetalae</taxon>
        <taxon>rosids</taxon>
        <taxon>malvids</taxon>
        <taxon>Myrtales</taxon>
        <taxon>Myrtaceae</taxon>
        <taxon>Myrtoideae</taxon>
        <taxon>Eucalypteae</taxon>
        <taxon>Eucalyptus</taxon>
    </lineage>
</organism>
<dbReference type="Pfam" id="PF14111">
    <property type="entry name" value="DUF4283"/>
    <property type="match status" value="1"/>
</dbReference>
<accession>A0ABD3KSD9</accession>
<dbReference type="SUPFAM" id="SSF56219">
    <property type="entry name" value="DNase I-like"/>
    <property type="match status" value="1"/>
</dbReference>
<dbReference type="Gene3D" id="3.60.10.10">
    <property type="entry name" value="Endonuclease/exonuclease/phosphatase"/>
    <property type="match status" value="1"/>
</dbReference>
<feature type="compositionally biased region" description="Basic and acidic residues" evidence="1">
    <location>
        <begin position="455"/>
        <end position="466"/>
    </location>
</feature>
<dbReference type="InterPro" id="IPR005135">
    <property type="entry name" value="Endo/exonuclease/phosphatase"/>
</dbReference>
<protein>
    <recommendedName>
        <fullName evidence="6">DUF4283 domain-containing protein</fullName>
    </recommendedName>
</protein>
<dbReference type="AlphaFoldDB" id="A0ABD3KSD9"/>
<feature type="region of interest" description="Disordered" evidence="1">
    <location>
        <begin position="438"/>
        <end position="490"/>
    </location>
</feature>
<reference evidence="4 5" key="1">
    <citation type="submission" date="2024-11" db="EMBL/GenBank/DDBJ databases">
        <title>Chromosome-level genome assembly of Eucalyptus globulus Labill. provides insights into its genome evolution.</title>
        <authorList>
            <person name="Li X."/>
        </authorList>
    </citation>
    <scope>NUCLEOTIDE SEQUENCE [LARGE SCALE GENOMIC DNA]</scope>
    <source>
        <strain evidence="4">CL2024</strain>
        <tissue evidence="4">Fresh tender leaves</tissue>
    </source>
</reference>
<dbReference type="InterPro" id="IPR040256">
    <property type="entry name" value="At4g02000-like"/>
</dbReference>
<evidence type="ECO:0008006" key="6">
    <source>
        <dbReference type="Google" id="ProtNLM"/>
    </source>
</evidence>